<evidence type="ECO:0000259" key="17">
    <source>
        <dbReference type="Pfam" id="PF00288"/>
    </source>
</evidence>
<dbReference type="GO" id="GO:0005829">
    <property type="term" value="C:cytosol"/>
    <property type="evidence" value="ECO:0007669"/>
    <property type="project" value="TreeGrafter"/>
</dbReference>
<evidence type="ECO:0000256" key="11">
    <source>
        <dbReference type="ARBA" id="ARBA00023144"/>
    </source>
</evidence>
<keyword evidence="10" id="KW-0752">Steroid biosynthesis</keyword>
<dbReference type="InterPro" id="IPR000705">
    <property type="entry name" value="Galactokinase"/>
</dbReference>
<dbReference type="AlphaFoldDB" id="A0A3S5CXD8"/>
<evidence type="ECO:0000256" key="8">
    <source>
        <dbReference type="ARBA" id="ARBA00022840"/>
    </source>
</evidence>
<evidence type="ECO:0000256" key="6">
    <source>
        <dbReference type="ARBA" id="ARBA00022741"/>
    </source>
</evidence>
<evidence type="ECO:0000256" key="12">
    <source>
        <dbReference type="ARBA" id="ARBA00023166"/>
    </source>
</evidence>
<comment type="catalytic activity">
    <reaction evidence="16">
        <text>alpha-D-galactose + ATP = alpha-D-galactose 1-phosphate + ADP + H(+)</text>
        <dbReference type="Rhea" id="RHEA:13553"/>
        <dbReference type="ChEBI" id="CHEBI:15378"/>
        <dbReference type="ChEBI" id="CHEBI:28061"/>
        <dbReference type="ChEBI" id="CHEBI:30616"/>
        <dbReference type="ChEBI" id="CHEBI:58336"/>
        <dbReference type="ChEBI" id="CHEBI:456216"/>
        <dbReference type="EC" id="2.7.1.6"/>
    </reaction>
    <physiologicalReaction direction="left-to-right" evidence="16">
        <dbReference type="Rhea" id="RHEA:13554"/>
    </physiologicalReaction>
</comment>
<dbReference type="GO" id="GO:0016126">
    <property type="term" value="P:sterol biosynthetic process"/>
    <property type="evidence" value="ECO:0007669"/>
    <property type="project" value="UniProtKB-KW"/>
</dbReference>
<keyword evidence="11" id="KW-0299">Galactose metabolism</keyword>
<dbReference type="SUPFAM" id="SSF51197">
    <property type="entry name" value="Clavaminate synthase-like"/>
    <property type="match status" value="1"/>
</dbReference>
<evidence type="ECO:0000256" key="3">
    <source>
        <dbReference type="ARBA" id="ARBA00012315"/>
    </source>
</evidence>
<dbReference type="GO" id="GO:0004335">
    <property type="term" value="F:galactokinase activity"/>
    <property type="evidence" value="ECO:0007669"/>
    <property type="project" value="UniProtKB-EC"/>
</dbReference>
<dbReference type="InterPro" id="IPR013750">
    <property type="entry name" value="GHMP_kinase_C_dom"/>
</dbReference>
<evidence type="ECO:0000256" key="2">
    <source>
        <dbReference type="ARBA" id="ARBA00006566"/>
    </source>
</evidence>
<keyword evidence="9" id="KW-0560">Oxidoreductase</keyword>
<dbReference type="PROSITE" id="PS00627">
    <property type="entry name" value="GHMP_KINASES_ATP"/>
    <property type="match status" value="1"/>
</dbReference>
<evidence type="ECO:0000259" key="19">
    <source>
        <dbReference type="Pfam" id="PF08544"/>
    </source>
</evidence>
<dbReference type="InterPro" id="IPR006204">
    <property type="entry name" value="GHMP_kinase_N_dom"/>
</dbReference>
<keyword evidence="8" id="KW-0067">ATP-binding</keyword>
<keyword evidence="6" id="KW-0547">Nucleotide-binding</keyword>
<dbReference type="SUPFAM" id="SSF55060">
    <property type="entry name" value="GHMP Kinase, C-terminal domain"/>
    <property type="match status" value="1"/>
</dbReference>
<dbReference type="Proteomes" id="UP000289323">
    <property type="component" value="Unassembled WGS sequence"/>
</dbReference>
<comment type="similarity">
    <text evidence="2">Belongs to the GHMP kinase family. GalK subfamily.</text>
</comment>
<dbReference type="PRINTS" id="PR00473">
    <property type="entry name" value="GALCTOKINASE"/>
</dbReference>
<dbReference type="EMBL" id="OUUZ01000011">
    <property type="protein sequence ID" value="SPQ23952.1"/>
    <property type="molecule type" value="Genomic_DNA"/>
</dbReference>
<evidence type="ECO:0000256" key="13">
    <source>
        <dbReference type="ARBA" id="ARBA00023221"/>
    </source>
</evidence>
<gene>
    <name evidence="21" type="ORF">TT172_LOCUS6371</name>
</gene>
<evidence type="ECO:0000256" key="5">
    <source>
        <dbReference type="ARBA" id="ARBA00022679"/>
    </source>
</evidence>
<keyword evidence="12" id="KW-1207">Sterol metabolism</keyword>
<dbReference type="InterPro" id="IPR036554">
    <property type="entry name" value="GHMP_kinase_C_sf"/>
</dbReference>
<evidence type="ECO:0000259" key="18">
    <source>
        <dbReference type="Pfam" id="PF02668"/>
    </source>
</evidence>
<dbReference type="GO" id="GO:0005524">
    <property type="term" value="F:ATP binding"/>
    <property type="evidence" value="ECO:0007669"/>
    <property type="project" value="UniProtKB-KW"/>
</dbReference>
<evidence type="ECO:0000256" key="16">
    <source>
        <dbReference type="ARBA" id="ARBA00049538"/>
    </source>
</evidence>
<evidence type="ECO:0000313" key="22">
    <source>
        <dbReference type="Proteomes" id="UP000289323"/>
    </source>
</evidence>
<dbReference type="NCBIfam" id="TIGR00131">
    <property type="entry name" value="gal_kin"/>
    <property type="match status" value="1"/>
</dbReference>
<keyword evidence="10" id="KW-0756">Sterol biosynthesis</keyword>
<dbReference type="SUPFAM" id="SSF54211">
    <property type="entry name" value="Ribosomal protein S5 domain 2-like"/>
    <property type="match status" value="1"/>
</dbReference>
<comment type="pathway">
    <text evidence="1">Carbohydrate metabolism; galactose metabolism.</text>
</comment>
<keyword evidence="13" id="KW-0443">Lipid metabolism</keyword>
<dbReference type="InterPro" id="IPR019539">
    <property type="entry name" value="GalKase_N"/>
</dbReference>
<dbReference type="UniPathway" id="UPA00214"/>
<evidence type="ECO:0000256" key="9">
    <source>
        <dbReference type="ARBA" id="ARBA00023002"/>
    </source>
</evidence>
<dbReference type="InterPro" id="IPR042098">
    <property type="entry name" value="TauD-like_sf"/>
</dbReference>
<dbReference type="Pfam" id="PF08544">
    <property type="entry name" value="GHMP_kinases_C"/>
    <property type="match status" value="1"/>
</dbReference>
<evidence type="ECO:0000256" key="14">
    <source>
        <dbReference type="ARBA" id="ARBA00023277"/>
    </source>
</evidence>
<dbReference type="InterPro" id="IPR003819">
    <property type="entry name" value="TauD/TfdA-like"/>
</dbReference>
<keyword evidence="13" id="KW-0753">Steroid metabolism</keyword>
<evidence type="ECO:0000313" key="21">
    <source>
        <dbReference type="EMBL" id="SPQ23952.1"/>
    </source>
</evidence>
<protein>
    <recommendedName>
        <fullName evidence="4">Galactokinase</fullName>
        <ecNumber evidence="3">2.7.1.6</ecNumber>
    </recommendedName>
    <alternativeName>
        <fullName evidence="15">Galactose kinase</fullName>
    </alternativeName>
</protein>
<feature type="domain" description="GHMP kinase C-terminal" evidence="19">
    <location>
        <begin position="752"/>
        <end position="822"/>
    </location>
</feature>
<dbReference type="GO" id="GO:0016491">
    <property type="term" value="F:oxidoreductase activity"/>
    <property type="evidence" value="ECO:0007669"/>
    <property type="project" value="UniProtKB-KW"/>
</dbReference>
<accession>A0A3S5CXD8</accession>
<evidence type="ECO:0000256" key="4">
    <source>
        <dbReference type="ARBA" id="ARBA00019487"/>
    </source>
</evidence>
<dbReference type="FunFam" id="3.60.130.10:FF:000005">
    <property type="entry name" value="TfdA family taurine dioxygenase"/>
    <property type="match status" value="1"/>
</dbReference>
<dbReference type="PRINTS" id="PR00959">
    <property type="entry name" value="MEVGALKINASE"/>
</dbReference>
<reference evidence="21 22" key="1">
    <citation type="submission" date="2018-04" db="EMBL/GenBank/DDBJ databases">
        <authorList>
            <person name="Huttner S."/>
            <person name="Dainat J."/>
        </authorList>
    </citation>
    <scope>NUCLEOTIDE SEQUENCE [LARGE SCALE GENOMIC DNA]</scope>
</reference>
<evidence type="ECO:0000256" key="15">
    <source>
        <dbReference type="ARBA" id="ARBA00029590"/>
    </source>
</evidence>
<dbReference type="InterPro" id="IPR020568">
    <property type="entry name" value="Ribosomal_Su5_D2-typ_SF"/>
</dbReference>
<dbReference type="PANTHER" id="PTHR10457:SF7">
    <property type="entry name" value="GALACTOKINASE-RELATED"/>
    <property type="match status" value="1"/>
</dbReference>
<evidence type="ECO:0000256" key="10">
    <source>
        <dbReference type="ARBA" id="ARBA00023011"/>
    </source>
</evidence>
<dbReference type="Gene3D" id="1.20.1440.340">
    <property type="match status" value="1"/>
</dbReference>
<dbReference type="Pfam" id="PF10509">
    <property type="entry name" value="GalKase_gal_bdg"/>
    <property type="match status" value="1"/>
</dbReference>
<name>A0A3S5CXD8_9PEZI</name>
<keyword evidence="7" id="KW-0418">Kinase</keyword>
<evidence type="ECO:0000259" key="20">
    <source>
        <dbReference type="Pfam" id="PF10509"/>
    </source>
</evidence>
<dbReference type="PROSITE" id="PS00106">
    <property type="entry name" value="GALACTOKINASE"/>
    <property type="match status" value="1"/>
</dbReference>
<dbReference type="InterPro" id="IPR006203">
    <property type="entry name" value="GHMP_knse_ATP-bd_CS"/>
</dbReference>
<dbReference type="PANTHER" id="PTHR10457">
    <property type="entry name" value="MEVALONATE KINASE/GALACTOKINASE"/>
    <property type="match status" value="1"/>
</dbReference>
<evidence type="ECO:0000256" key="1">
    <source>
        <dbReference type="ARBA" id="ARBA00004947"/>
    </source>
</evidence>
<evidence type="ECO:0000256" key="7">
    <source>
        <dbReference type="ARBA" id="ARBA00022777"/>
    </source>
</evidence>
<dbReference type="FunFam" id="3.30.230.10:FF:000102">
    <property type="entry name" value="Similar to galactokinase"/>
    <property type="match status" value="1"/>
</dbReference>
<dbReference type="InterPro" id="IPR019741">
    <property type="entry name" value="Galactokinase_CS"/>
</dbReference>
<dbReference type="FunFam" id="1.20.1440.340:FF:000003">
    <property type="entry name" value="GAL1p Galactokinase"/>
    <property type="match status" value="1"/>
</dbReference>
<proteinExistence type="inferred from homology"/>
<dbReference type="GO" id="GO:0006012">
    <property type="term" value="P:galactose metabolic process"/>
    <property type="evidence" value="ECO:0007669"/>
    <property type="project" value="UniProtKB-UniPathway"/>
</dbReference>
<organism evidence="21 22">
    <name type="scientific">Thermothielavioides terrestris</name>
    <dbReference type="NCBI Taxonomy" id="2587410"/>
    <lineage>
        <taxon>Eukaryota</taxon>
        <taxon>Fungi</taxon>
        <taxon>Dikarya</taxon>
        <taxon>Ascomycota</taxon>
        <taxon>Pezizomycotina</taxon>
        <taxon>Sordariomycetes</taxon>
        <taxon>Sordariomycetidae</taxon>
        <taxon>Sordariales</taxon>
        <taxon>Chaetomiaceae</taxon>
        <taxon>Thermothielavioides</taxon>
    </lineage>
</organism>
<keyword evidence="14" id="KW-0119">Carbohydrate metabolism</keyword>
<sequence>MAPSAVEPDVPVRGKGPVREPLQLSGALDSYESFDVTPVIGREFPTAKLVEWLNAPNSDELLRDLAITISQRGVVFFRAQDDLTNELQKKLILRLGELTGRPATSGLHIHPILNSERELGGNDLEISTISSVQNKQFYSKKVPDTLSVKNQRSAQWHSDIAFEPVPADYTSLRLVQLPTTGGDTLWASGYEIYDRISEPYQKFLETLTATFEQPGFQKVADNLGFNLYDKPRGAPENVGAELKAIHPVVRTNPVTGWKSIFPVGGHVKHINGLTEEESSHLLSWFLDLVYKNHDLQVRFKWKNANDIAIWDNRSVFHTATFDYLDGSYGVPSSDMAGSVPIARSLSDIYTPDALPTQAKRWNNLLAKFEEVYGHPAEFISRSPGRVNIIGEHIDYSLYSVLPMAITADALLAVSTALTPTTPGTFKVQIANVQDSKFPSREFDIPYETVDIDATVHEWTNYFKSGLRGALEHLRRKRGADFKPSSMKILMDGTVPAGGGLSSSAAFVSASALAIMVANGEHTVNKTELTELAIVSERAVGVNSGGMDQSASVFSERGSALFVSFAPSLKARPVYFPKTNPELTFLVAQSFVTSDKFVTGPIHYNLRVVECSLAAAYLNAVLNPPGTQLPPDAAPLGISLHGFHETYFALREHGAGATSSKPVPDQLDELITLTKQTLTQVEGYTREEIASVLNISVDELNARFTSRFPVRAERFKLRQRALHVFSEALRVLKFMALLETGPSGDDTASYNSQLGALLNETQTSCRDVYECSCEEIDALCAIARKAGSYGSRLTGAGWGGCSVHLVPADKVAEVRDAWDREYYSKLNLTEDQKEAAVVL</sequence>
<feature type="domain" description="TauD/TfdA-like" evidence="18">
    <location>
        <begin position="34"/>
        <end position="324"/>
    </location>
</feature>
<dbReference type="Pfam" id="PF02668">
    <property type="entry name" value="TauD"/>
    <property type="match status" value="1"/>
</dbReference>
<dbReference type="Gene3D" id="3.30.230.10">
    <property type="match status" value="1"/>
</dbReference>
<dbReference type="Pfam" id="PF00288">
    <property type="entry name" value="GHMP_kinases_N"/>
    <property type="match status" value="1"/>
</dbReference>
<feature type="domain" description="Galactokinase N-terminal" evidence="20">
    <location>
        <begin position="366"/>
        <end position="414"/>
    </location>
</feature>
<keyword evidence="5" id="KW-0808">Transferase</keyword>
<keyword evidence="10" id="KW-0444">Lipid biosynthesis</keyword>
<dbReference type="Gene3D" id="3.30.70.3170">
    <property type="match status" value="1"/>
</dbReference>
<feature type="domain" description="GHMP kinase N-terminal" evidence="17">
    <location>
        <begin position="467"/>
        <end position="554"/>
    </location>
</feature>
<dbReference type="Gene3D" id="3.60.130.10">
    <property type="entry name" value="Clavaminate synthase-like"/>
    <property type="match status" value="1"/>
</dbReference>
<dbReference type="InterPro" id="IPR014721">
    <property type="entry name" value="Ribsml_uS5_D2-typ_fold_subgr"/>
</dbReference>
<dbReference type="EC" id="2.7.1.6" evidence="3"/>